<reference evidence="2" key="1">
    <citation type="submission" date="2022-08" db="EMBL/GenBank/DDBJ databases">
        <title>Genome sequencing of akame (Lates japonicus).</title>
        <authorList>
            <person name="Hashiguchi Y."/>
            <person name="Takahashi H."/>
        </authorList>
    </citation>
    <scope>NUCLEOTIDE SEQUENCE</scope>
    <source>
        <strain evidence="2">Kochi</strain>
    </source>
</reference>
<dbReference type="EMBL" id="BRZM01000020">
    <property type="protein sequence ID" value="GLD54504.1"/>
    <property type="molecule type" value="Genomic_DNA"/>
</dbReference>
<dbReference type="Proteomes" id="UP001279410">
    <property type="component" value="Unassembled WGS sequence"/>
</dbReference>
<feature type="region of interest" description="Disordered" evidence="1">
    <location>
        <begin position="35"/>
        <end position="91"/>
    </location>
</feature>
<feature type="region of interest" description="Disordered" evidence="1">
    <location>
        <begin position="353"/>
        <end position="378"/>
    </location>
</feature>
<dbReference type="PANTHER" id="PTHR12941:SF12">
    <property type="entry name" value="ER MEMBRANE PROTEIN COMPLEX SUBUNIT 9"/>
    <property type="match status" value="1"/>
</dbReference>
<accession>A0AAD3MIN2</accession>
<feature type="compositionally biased region" description="Low complexity" evidence="1">
    <location>
        <begin position="42"/>
        <end position="54"/>
    </location>
</feature>
<protein>
    <submittedName>
        <fullName evidence="2">ER membrane protein complex subunit 9</fullName>
    </submittedName>
</protein>
<dbReference type="AlphaFoldDB" id="A0AAD3MIN2"/>
<evidence type="ECO:0000313" key="2">
    <source>
        <dbReference type="EMBL" id="GLD54504.1"/>
    </source>
</evidence>
<proteinExistence type="predicted"/>
<feature type="compositionally biased region" description="Polar residues" evidence="1">
    <location>
        <begin position="62"/>
        <end position="77"/>
    </location>
</feature>
<gene>
    <name evidence="2" type="ORF">AKAME5_000710800</name>
</gene>
<name>A0AAD3MIN2_LATJO</name>
<organism evidence="2 3">
    <name type="scientific">Lates japonicus</name>
    <name type="common">Japanese lates</name>
    <dbReference type="NCBI Taxonomy" id="270547"/>
    <lineage>
        <taxon>Eukaryota</taxon>
        <taxon>Metazoa</taxon>
        <taxon>Chordata</taxon>
        <taxon>Craniata</taxon>
        <taxon>Vertebrata</taxon>
        <taxon>Euteleostomi</taxon>
        <taxon>Actinopterygii</taxon>
        <taxon>Neopterygii</taxon>
        <taxon>Teleostei</taxon>
        <taxon>Neoteleostei</taxon>
        <taxon>Acanthomorphata</taxon>
        <taxon>Carangaria</taxon>
        <taxon>Carangaria incertae sedis</taxon>
        <taxon>Centropomidae</taxon>
        <taxon>Lates</taxon>
    </lineage>
</organism>
<evidence type="ECO:0000256" key="1">
    <source>
        <dbReference type="SAM" id="MobiDB-lite"/>
    </source>
</evidence>
<evidence type="ECO:0000313" key="3">
    <source>
        <dbReference type="Proteomes" id="UP001279410"/>
    </source>
</evidence>
<keyword evidence="3" id="KW-1185">Reference proteome</keyword>
<dbReference type="InterPro" id="IPR005366">
    <property type="entry name" value="EMC8/9"/>
</dbReference>
<dbReference type="Pfam" id="PF03665">
    <property type="entry name" value="UPF0172"/>
    <property type="match status" value="1"/>
</dbReference>
<dbReference type="PANTHER" id="PTHR12941">
    <property type="entry name" value="ER MEMBRANE PROTEIN COMPLEX"/>
    <property type="match status" value="1"/>
</dbReference>
<dbReference type="GO" id="GO:0072546">
    <property type="term" value="C:EMC complex"/>
    <property type="evidence" value="ECO:0007669"/>
    <property type="project" value="InterPro"/>
</dbReference>
<sequence>MKSQQWFINHFRSALTLGRTLHGAPGHSVMIQAQMQTRRPRYPSNPSSPSTGASSRRRPSSLATHSSGPRCQDTGLSSHKHPHNPRLPSSLATSLSGPSCLSSGLNGLASCSRGPRCGATCPSSLKHPNSTLTSSHRDNRYSITGVQVEDQWPWYLHPLCIIIFLFSVIIMGEVELSCRAYVKMYLHACLFPRCSINGLLLSSSSAGGAVCVTDCVPLLHSHLPLAPITQLALTQVEACGAQARQRIVQDIASCAARNNMRQTNAAAVGGRACPVEMLGVGRSALLVVVYRQPLGRHHKGLDQSKLNTKIAEAGASPYGNIYGSCVDTAVPGSGDFSQARLAWGWRMVMDSRRTGCSGPTPSARNASDHKRRKPSPAPGSVFSIFGRAWCVCGPSEPAPSLQNLFHYTPLGVGQHHPFLSWKGQGGRLQLWPGPAAWNGGSGGGILAGNPAWPFRGPAGVGAPEGGGRYIVIRCVSA</sequence>
<comment type="caution">
    <text evidence="2">The sequence shown here is derived from an EMBL/GenBank/DDBJ whole genome shotgun (WGS) entry which is preliminary data.</text>
</comment>